<keyword evidence="4" id="KW-1185">Reference proteome</keyword>
<dbReference type="InterPro" id="IPR040350">
    <property type="entry name" value="TMEM272"/>
</dbReference>
<dbReference type="EMBL" id="CAJNOJ010000073">
    <property type="protein sequence ID" value="CAF1036016.1"/>
    <property type="molecule type" value="Genomic_DNA"/>
</dbReference>
<dbReference type="PANTHER" id="PTHR33444">
    <property type="entry name" value="SI:DKEY-19B23.12-RELATED"/>
    <property type="match status" value="1"/>
</dbReference>
<reference evidence="2" key="1">
    <citation type="submission" date="2021-02" db="EMBL/GenBank/DDBJ databases">
        <authorList>
            <person name="Nowell W R."/>
        </authorList>
    </citation>
    <scope>NUCLEOTIDE SEQUENCE</scope>
</reference>
<keyword evidence="1" id="KW-0472">Membrane</keyword>
<feature type="transmembrane region" description="Helical" evidence="1">
    <location>
        <begin position="402"/>
        <end position="424"/>
    </location>
</feature>
<keyword evidence="1" id="KW-0812">Transmembrane</keyword>
<proteinExistence type="predicted"/>
<dbReference type="Proteomes" id="UP000663828">
    <property type="component" value="Unassembled WGS sequence"/>
</dbReference>
<keyword evidence="1" id="KW-1133">Transmembrane helix</keyword>
<evidence type="ECO:0000313" key="4">
    <source>
        <dbReference type="Proteomes" id="UP000663828"/>
    </source>
</evidence>
<feature type="transmembrane region" description="Helical" evidence="1">
    <location>
        <begin position="312"/>
        <end position="335"/>
    </location>
</feature>
<comment type="caution">
    <text evidence="2">The sequence shown here is derived from an EMBL/GenBank/DDBJ whole genome shotgun (WGS) entry which is preliminary data.</text>
</comment>
<evidence type="ECO:0000313" key="3">
    <source>
        <dbReference type="EMBL" id="CAF1572650.1"/>
    </source>
</evidence>
<feature type="transmembrane region" description="Helical" evidence="1">
    <location>
        <begin position="277"/>
        <end position="300"/>
    </location>
</feature>
<dbReference type="AlphaFoldDB" id="A0A814JHP6"/>
<evidence type="ECO:0000256" key="1">
    <source>
        <dbReference type="SAM" id="Phobius"/>
    </source>
</evidence>
<evidence type="ECO:0000313" key="2">
    <source>
        <dbReference type="EMBL" id="CAF1036016.1"/>
    </source>
</evidence>
<name>A0A814JHP6_ADIRI</name>
<dbReference type="EMBL" id="CAJNOR010005688">
    <property type="protein sequence ID" value="CAF1572650.1"/>
    <property type="molecule type" value="Genomic_DNA"/>
</dbReference>
<dbReference type="Proteomes" id="UP000663852">
    <property type="component" value="Unassembled WGS sequence"/>
</dbReference>
<gene>
    <name evidence="2" type="ORF">EDS130_LOCUS16664</name>
    <name evidence="3" type="ORF">XAT740_LOCUS44631</name>
</gene>
<sequence length="425" mass="48287">MSECAQLRIGREFLASISWPSSFRRKDHDRCYCHRCYPADLADTLTVAGYTYVIPRGWTRFAVAVDESFFNHHNVWDTWLNCYHGTSIDSAKSCVEHRQMLLPDDMTMHGKKIGIRENHIPEERFVFTTPSISYAALDYYAYTHSFRSPYDLKLYSIKVVLQCKQKADSIIVQPETVGARAQGRRLCPHIPNEELEWKTKHRSSVMIYGLLLEIKQNHASDDSNSPQYQKLNISVPPASNVVAPEPSTSEEITNTIPKSEPLPLPSSYREPMSKTRIALLVVLIISTFLPMAALIIGQIYKSECPIQPWIPRWMTVFGSVGLSASCLMFVILFINFKWHPEEEIGKYVSGCILCLLLFFFLAWLIAGSVWIFSVKPKVQFVQTNVTTYCQETLYKFAFGLTLAQYSLIGILICCGGIVALFGCLC</sequence>
<dbReference type="PANTHER" id="PTHR33444:SF2">
    <property type="entry name" value="MARVEL DOMAIN-CONTAINING PROTEIN"/>
    <property type="match status" value="1"/>
</dbReference>
<accession>A0A814JHP6</accession>
<evidence type="ECO:0000313" key="5">
    <source>
        <dbReference type="Proteomes" id="UP000663852"/>
    </source>
</evidence>
<feature type="transmembrane region" description="Helical" evidence="1">
    <location>
        <begin position="347"/>
        <end position="372"/>
    </location>
</feature>
<organism evidence="2 5">
    <name type="scientific">Adineta ricciae</name>
    <name type="common">Rotifer</name>
    <dbReference type="NCBI Taxonomy" id="249248"/>
    <lineage>
        <taxon>Eukaryota</taxon>
        <taxon>Metazoa</taxon>
        <taxon>Spiralia</taxon>
        <taxon>Gnathifera</taxon>
        <taxon>Rotifera</taxon>
        <taxon>Eurotatoria</taxon>
        <taxon>Bdelloidea</taxon>
        <taxon>Adinetida</taxon>
        <taxon>Adinetidae</taxon>
        <taxon>Adineta</taxon>
    </lineage>
</organism>
<protein>
    <submittedName>
        <fullName evidence="2">Uncharacterized protein</fullName>
    </submittedName>
</protein>
<dbReference type="OrthoDB" id="49113at2759"/>